<dbReference type="GO" id="GO:0006513">
    <property type="term" value="P:protein monoubiquitination"/>
    <property type="evidence" value="ECO:0007669"/>
    <property type="project" value="TreeGrafter"/>
</dbReference>
<dbReference type="RefSeq" id="XP_003957729.1">
    <property type="nucleotide sequence ID" value="XM_003957680.1"/>
</dbReference>
<sequence length="359" mass="40997">MKYLCEYLPRIGIISVVLEGVYSVKVESVAERELTLQVVDEGTEDAHMTKIELPDKAIYNESVSQFKKGSQAEFVLRLNAKAADYTDKYDALIASSVEKWSKKDLLQYSGFSLRCKKCKHPVIDNSNCKKLNEMPSEFWMEFMDYWHCHKPTINDDKGNGVLLGKYNSLAPLKYEILVGGSYFLGVAETFQDRVEYDSDNLVCATCHNNLGQVTFEKLLRLHKWELLLETSDTSESFAPSNDILLSLLNQVSGTSGRHVLLRCKDVQLLVWTFAIDVGATLTDGKVLINAMKLLYTDDDDEIEIVRRRQNIDEIQTLPVPFYSFMNELRSSTELLPSICRRMNFWEVGYLQLSSGIEFL</sequence>
<dbReference type="GO" id="GO:0030332">
    <property type="term" value="F:cyclin binding"/>
    <property type="evidence" value="ECO:0007669"/>
    <property type="project" value="TreeGrafter"/>
</dbReference>
<dbReference type="EMBL" id="HE650825">
    <property type="protein sequence ID" value="CCF58594.1"/>
    <property type="molecule type" value="Genomic_DNA"/>
</dbReference>
<dbReference type="Pfam" id="PF09814">
    <property type="entry name" value="HECT_2"/>
    <property type="match status" value="1"/>
</dbReference>
<keyword evidence="2" id="KW-1185">Reference proteome</keyword>
<dbReference type="STRING" id="1071382.H2AW44"/>
<name>H2AW44_KAZAF</name>
<dbReference type="GeneID" id="13884041"/>
<dbReference type="OrthoDB" id="386949at2759"/>
<reference evidence="1 2" key="1">
    <citation type="journal article" date="2011" name="Proc. Natl. Acad. Sci. U.S.A.">
        <title>Evolutionary erosion of yeast sex chromosomes by mating-type switching accidents.</title>
        <authorList>
            <person name="Gordon J.L."/>
            <person name="Armisen D."/>
            <person name="Proux-Wera E."/>
            <person name="Oheigeartaigh S.S."/>
            <person name="Byrne K.P."/>
            <person name="Wolfe K.H."/>
        </authorList>
    </citation>
    <scope>NUCLEOTIDE SEQUENCE [LARGE SCALE GENOMIC DNA]</scope>
    <source>
        <strain evidence="2">ATCC 22294 / BCRC 22015 / CBS 2517 / CECT 1963 / NBRC 1671 / NRRL Y-8276</strain>
    </source>
</reference>
<dbReference type="Proteomes" id="UP000005220">
    <property type="component" value="Chromosome 5"/>
</dbReference>
<proteinExistence type="predicted"/>
<dbReference type="HOGENOM" id="CLU_029122_0_0_1"/>
<dbReference type="GO" id="GO:0031442">
    <property type="term" value="P:positive regulation of mRNA 3'-end processing"/>
    <property type="evidence" value="ECO:0007669"/>
    <property type="project" value="EnsemblFungi"/>
</dbReference>
<organism evidence="1 2">
    <name type="scientific">Kazachstania africana (strain ATCC 22294 / BCRC 22015 / CBS 2517 / CECT 1963 / NBRC 1671 / NRRL Y-8276)</name>
    <name type="common">Yeast</name>
    <name type="synonym">Kluyveromyces africanus</name>
    <dbReference type="NCBI Taxonomy" id="1071382"/>
    <lineage>
        <taxon>Eukaryota</taxon>
        <taxon>Fungi</taxon>
        <taxon>Dikarya</taxon>
        <taxon>Ascomycota</taxon>
        <taxon>Saccharomycotina</taxon>
        <taxon>Saccharomycetes</taxon>
        <taxon>Saccharomycetales</taxon>
        <taxon>Saccharomycetaceae</taxon>
        <taxon>Kazachstania</taxon>
    </lineage>
</organism>
<evidence type="ECO:0000313" key="2">
    <source>
        <dbReference type="Proteomes" id="UP000005220"/>
    </source>
</evidence>
<protein>
    <recommendedName>
        <fullName evidence="3">Ubiquitin-conjugating enzyme E2C-binding protein</fullName>
    </recommendedName>
</protein>
<dbReference type="InterPro" id="IPR019193">
    <property type="entry name" value="UBQ-conj_enz_E2-bd_prot"/>
</dbReference>
<dbReference type="eggNOG" id="KOG4784">
    <property type="taxonomic scope" value="Eukaryota"/>
</dbReference>
<dbReference type="PANTHER" id="PTHR31531:SF2">
    <property type="entry name" value="E3 UBIQUITIN-PROTEIN LIGASE E3D"/>
    <property type="match status" value="1"/>
</dbReference>
<dbReference type="GO" id="GO:0000151">
    <property type="term" value="C:ubiquitin ligase complex"/>
    <property type="evidence" value="ECO:0007669"/>
    <property type="project" value="TreeGrafter"/>
</dbReference>
<accession>H2AW44</accession>
<dbReference type="PANTHER" id="PTHR31531">
    <property type="entry name" value="E3 UBIQUITIN-PROTEIN LIGASE E3D FAMILY MEMBER"/>
    <property type="match status" value="1"/>
</dbReference>
<dbReference type="KEGG" id="kaf:KAFR_0E04440"/>
<dbReference type="InParanoid" id="H2AW44"/>
<dbReference type="GO" id="GO:0005634">
    <property type="term" value="C:nucleus"/>
    <property type="evidence" value="ECO:0007669"/>
    <property type="project" value="EnsemblFungi"/>
</dbReference>
<dbReference type="FunCoup" id="H2AW44">
    <property type="interactions" value="50"/>
</dbReference>
<dbReference type="GO" id="GO:0005829">
    <property type="term" value="C:cytosol"/>
    <property type="evidence" value="ECO:0007669"/>
    <property type="project" value="EnsemblFungi"/>
</dbReference>
<dbReference type="GO" id="GO:0051865">
    <property type="term" value="P:protein autoubiquitination"/>
    <property type="evidence" value="ECO:0007669"/>
    <property type="project" value="TreeGrafter"/>
</dbReference>
<dbReference type="GO" id="GO:0061630">
    <property type="term" value="F:ubiquitin protein ligase activity"/>
    <property type="evidence" value="ECO:0007669"/>
    <property type="project" value="TreeGrafter"/>
</dbReference>
<evidence type="ECO:0008006" key="3">
    <source>
        <dbReference type="Google" id="ProtNLM"/>
    </source>
</evidence>
<dbReference type="GO" id="GO:0031624">
    <property type="term" value="F:ubiquitin conjugating enzyme binding"/>
    <property type="evidence" value="ECO:0007669"/>
    <property type="project" value="EnsemblFungi"/>
</dbReference>
<dbReference type="GO" id="GO:0000209">
    <property type="term" value="P:protein polyubiquitination"/>
    <property type="evidence" value="ECO:0007669"/>
    <property type="project" value="TreeGrafter"/>
</dbReference>
<dbReference type="GO" id="GO:0031397">
    <property type="term" value="P:negative regulation of protein ubiquitination"/>
    <property type="evidence" value="ECO:0007669"/>
    <property type="project" value="EnsemblFungi"/>
</dbReference>
<dbReference type="AlphaFoldDB" id="H2AW44"/>
<gene>
    <name evidence="1" type="primary">KAFR0E04440</name>
    <name evidence="1" type="ORF">KAFR_0E04440</name>
</gene>
<evidence type="ECO:0000313" key="1">
    <source>
        <dbReference type="EMBL" id="CCF58594.1"/>
    </source>
</evidence>
<dbReference type="GO" id="GO:0043161">
    <property type="term" value="P:proteasome-mediated ubiquitin-dependent protein catabolic process"/>
    <property type="evidence" value="ECO:0007669"/>
    <property type="project" value="EnsemblFungi"/>
</dbReference>